<proteinExistence type="predicted"/>
<comment type="caution">
    <text evidence="1">The sequence shown here is derived from an EMBL/GenBank/DDBJ whole genome shotgun (WGS) entry which is preliminary data.</text>
</comment>
<gene>
    <name evidence="1" type="ORF">QAD02_002780</name>
</gene>
<organism evidence="1 2">
    <name type="scientific">Eretmocerus hayati</name>
    <dbReference type="NCBI Taxonomy" id="131215"/>
    <lineage>
        <taxon>Eukaryota</taxon>
        <taxon>Metazoa</taxon>
        <taxon>Ecdysozoa</taxon>
        <taxon>Arthropoda</taxon>
        <taxon>Hexapoda</taxon>
        <taxon>Insecta</taxon>
        <taxon>Pterygota</taxon>
        <taxon>Neoptera</taxon>
        <taxon>Endopterygota</taxon>
        <taxon>Hymenoptera</taxon>
        <taxon>Apocrita</taxon>
        <taxon>Proctotrupomorpha</taxon>
        <taxon>Chalcidoidea</taxon>
        <taxon>Aphelinidae</taxon>
        <taxon>Aphelininae</taxon>
        <taxon>Eretmocerus</taxon>
    </lineage>
</organism>
<reference evidence="1" key="1">
    <citation type="submission" date="2023-04" db="EMBL/GenBank/DDBJ databases">
        <title>A chromosome-level genome assembly of the parasitoid wasp Eretmocerus hayati.</title>
        <authorList>
            <person name="Zhong Y."/>
            <person name="Liu S."/>
            <person name="Liu Y."/>
        </authorList>
    </citation>
    <scope>NUCLEOTIDE SEQUENCE</scope>
    <source>
        <strain evidence="1">ZJU_SS_LIU_2023</strain>
    </source>
</reference>
<evidence type="ECO:0000313" key="2">
    <source>
        <dbReference type="Proteomes" id="UP001239111"/>
    </source>
</evidence>
<name>A0ACC2NKU3_9HYME</name>
<protein>
    <submittedName>
        <fullName evidence="1">Uncharacterized protein</fullName>
    </submittedName>
</protein>
<accession>A0ACC2NKU3</accession>
<sequence length="168" mass="19290">MNVTSVDQSPAFTLAELDEFWRYAPNLRYLLYKMILALGIAGKCSGVELINLTTADLMVYESKAFLTVRNESEKSKYKIIGSALIIVKRYMIAREHVNHPKLLLLQHNDHSLNQSISLAVVDNACLEAARFLALPNFTQYNYKCFRQTAENFAAEEGVDEVKKYYHYR</sequence>
<evidence type="ECO:0000313" key="1">
    <source>
        <dbReference type="EMBL" id="KAJ8671521.1"/>
    </source>
</evidence>
<dbReference type="Proteomes" id="UP001239111">
    <property type="component" value="Chromosome 3"/>
</dbReference>
<dbReference type="EMBL" id="CM056743">
    <property type="protein sequence ID" value="KAJ8671521.1"/>
    <property type="molecule type" value="Genomic_DNA"/>
</dbReference>
<keyword evidence="2" id="KW-1185">Reference proteome</keyword>